<evidence type="ECO:0000313" key="1">
    <source>
        <dbReference type="EMBL" id="JAD18563.1"/>
    </source>
</evidence>
<reference evidence="1" key="1">
    <citation type="submission" date="2014-09" db="EMBL/GenBank/DDBJ databases">
        <authorList>
            <person name="Magalhaes I.L.F."/>
            <person name="Oliveira U."/>
            <person name="Santos F.R."/>
            <person name="Vidigal T.H.D.A."/>
            <person name="Brescovit A.D."/>
            <person name="Santos A.J."/>
        </authorList>
    </citation>
    <scope>NUCLEOTIDE SEQUENCE</scope>
    <source>
        <tissue evidence="1">Shoot tissue taken approximately 20 cm above the soil surface</tissue>
    </source>
</reference>
<proteinExistence type="predicted"/>
<organism evidence="1">
    <name type="scientific">Arundo donax</name>
    <name type="common">Giant reed</name>
    <name type="synonym">Donax arundinaceus</name>
    <dbReference type="NCBI Taxonomy" id="35708"/>
    <lineage>
        <taxon>Eukaryota</taxon>
        <taxon>Viridiplantae</taxon>
        <taxon>Streptophyta</taxon>
        <taxon>Embryophyta</taxon>
        <taxon>Tracheophyta</taxon>
        <taxon>Spermatophyta</taxon>
        <taxon>Magnoliopsida</taxon>
        <taxon>Liliopsida</taxon>
        <taxon>Poales</taxon>
        <taxon>Poaceae</taxon>
        <taxon>PACMAD clade</taxon>
        <taxon>Arundinoideae</taxon>
        <taxon>Arundineae</taxon>
        <taxon>Arundo</taxon>
    </lineage>
</organism>
<dbReference type="EMBL" id="GBRH01279332">
    <property type="protein sequence ID" value="JAD18563.1"/>
    <property type="molecule type" value="Transcribed_RNA"/>
</dbReference>
<protein>
    <submittedName>
        <fullName evidence="1">Uncharacterized protein</fullName>
    </submittedName>
</protein>
<dbReference type="AlphaFoldDB" id="A0A0A8Y0H2"/>
<reference evidence="1" key="2">
    <citation type="journal article" date="2015" name="Data Brief">
        <title>Shoot transcriptome of the giant reed, Arundo donax.</title>
        <authorList>
            <person name="Barrero R.A."/>
            <person name="Guerrero F.D."/>
            <person name="Moolhuijzen P."/>
            <person name="Goolsby J.A."/>
            <person name="Tidwell J."/>
            <person name="Bellgard S.E."/>
            <person name="Bellgard M.I."/>
        </authorList>
    </citation>
    <scope>NUCLEOTIDE SEQUENCE</scope>
    <source>
        <tissue evidence="1">Shoot tissue taken approximately 20 cm above the soil surface</tissue>
    </source>
</reference>
<accession>A0A0A8Y0H2</accession>
<sequence length="19" mass="2430">MQWRKMKRGIREQVQDSPR</sequence>
<name>A0A0A8Y0H2_ARUDO</name>